<keyword evidence="19" id="KW-1185">Reference proteome</keyword>
<feature type="domain" description="Cadherin" evidence="17">
    <location>
        <begin position="561"/>
        <end position="665"/>
    </location>
</feature>
<name>A0AAD1TFI6_PELCU</name>
<dbReference type="Proteomes" id="UP001295444">
    <property type="component" value="Chromosome 12"/>
</dbReference>
<keyword evidence="9" id="KW-0130">Cell adhesion</keyword>
<evidence type="ECO:0000256" key="16">
    <source>
        <dbReference type="SAM" id="SignalP"/>
    </source>
</evidence>
<dbReference type="GO" id="GO:0005509">
    <property type="term" value="F:calcium ion binding"/>
    <property type="evidence" value="ECO:0007669"/>
    <property type="project" value="UniProtKB-UniRule"/>
</dbReference>
<dbReference type="GO" id="GO:0016342">
    <property type="term" value="C:catenin complex"/>
    <property type="evidence" value="ECO:0007669"/>
    <property type="project" value="TreeGrafter"/>
</dbReference>
<dbReference type="AlphaFoldDB" id="A0AAD1TFI6"/>
<keyword evidence="5" id="KW-0479">Metal-binding</keyword>
<evidence type="ECO:0000256" key="12">
    <source>
        <dbReference type="ARBA" id="ARBA00023136"/>
    </source>
</evidence>
<dbReference type="CDD" id="cd11304">
    <property type="entry name" value="Cadherin_repeat"/>
    <property type="match status" value="7"/>
</dbReference>
<keyword evidence="11 15" id="KW-1133">Transmembrane helix</keyword>
<evidence type="ECO:0000256" key="2">
    <source>
        <dbReference type="ARBA" id="ARBA00004568"/>
    </source>
</evidence>
<evidence type="ECO:0000256" key="5">
    <source>
        <dbReference type="ARBA" id="ARBA00022723"/>
    </source>
</evidence>
<dbReference type="Gene3D" id="2.60.40.60">
    <property type="entry name" value="Cadherins"/>
    <property type="match status" value="7"/>
</dbReference>
<keyword evidence="13" id="KW-0325">Glycoprotein</keyword>
<dbReference type="FunFam" id="2.60.40.60:FF:000019">
    <property type="entry name" value="Cadherin 2"/>
    <property type="match status" value="1"/>
</dbReference>
<dbReference type="GO" id="GO:0016339">
    <property type="term" value="P:calcium-dependent cell-cell adhesion via plasma membrane cell adhesion molecules"/>
    <property type="evidence" value="ECO:0007669"/>
    <property type="project" value="TreeGrafter"/>
</dbReference>
<feature type="domain" description="Cadherin" evidence="17">
    <location>
        <begin position="447"/>
        <end position="560"/>
    </location>
</feature>
<dbReference type="EMBL" id="OW240923">
    <property type="protein sequence ID" value="CAH2324151.1"/>
    <property type="molecule type" value="Genomic_DNA"/>
</dbReference>
<evidence type="ECO:0000256" key="4">
    <source>
        <dbReference type="ARBA" id="ARBA00022692"/>
    </source>
</evidence>
<keyword evidence="3" id="KW-1003">Cell membrane</keyword>
<feature type="transmembrane region" description="Helical" evidence="15">
    <location>
        <begin position="787"/>
        <end position="807"/>
    </location>
</feature>
<dbReference type="FunFam" id="2.60.40.60:FF:000011">
    <property type="entry name" value="Cadherin 1"/>
    <property type="match status" value="1"/>
</dbReference>
<gene>
    <name evidence="18" type="ORF">PECUL_23A042243</name>
</gene>
<evidence type="ECO:0000256" key="10">
    <source>
        <dbReference type="ARBA" id="ARBA00022949"/>
    </source>
</evidence>
<keyword evidence="6 16" id="KW-0732">Signal</keyword>
<dbReference type="PROSITE" id="PS50268">
    <property type="entry name" value="CADHERIN_2"/>
    <property type="match status" value="6"/>
</dbReference>
<dbReference type="PROSITE" id="PS00232">
    <property type="entry name" value="CADHERIN_1"/>
    <property type="match status" value="2"/>
</dbReference>
<feature type="chain" id="PRO_5042128853" evidence="16">
    <location>
        <begin position="20"/>
        <end position="830"/>
    </location>
</feature>
<protein>
    <submittedName>
        <fullName evidence="18">Cadherin-16 isoform X1</fullName>
    </submittedName>
</protein>
<dbReference type="GO" id="GO:0034332">
    <property type="term" value="P:adherens junction organization"/>
    <property type="evidence" value="ECO:0007669"/>
    <property type="project" value="TreeGrafter"/>
</dbReference>
<dbReference type="GO" id="GO:0030057">
    <property type="term" value="C:desmosome"/>
    <property type="evidence" value="ECO:0007669"/>
    <property type="project" value="UniProtKB-SubCell"/>
</dbReference>
<sequence length="830" mass="92331">MLGTNSIYLLVLLSASAQATSPVSPHKQVIEVLENYKASPWYLGKIKLAADGPYDTELVGNDEGIFHFDPETGFLQTNQSFDREKQEFYTLQVIVRGNEEAVIDSVTIQIIIKDANDNQPVMTHKTFHGVISKGSGQGVAFMHVQATDEDDPMTDNADLRYSILPYNSAPYKDMFQVEAQTGAVSLTEQGAATLPELQETKFKFVVQVKDMGDEPLGNKDTANLEIDVAENTWVTPSPVTLPENQKFDYPRVISQVRWNSTEVQYHLAGNFAEGLFTIDKTGNIYVTRELDREIESQHQIEVSAVNFYNISYSDPLQISVIVQDENDNKPVFPQNTYHVEITEKMTRGSVLLHLHADDADEKDTINTQISYRIVSQEPSTPENVFAIDEKNGDLTLQNSNLWAGNTKTYQVEITATDLAGAQDGLSSSCLVIIDVMDINDNPPVFLENKFAPFIIPEDTEPGVIIAILTATDEDHLPVNRLIDFYVQSGNEDGTFRILTDQESNTISVFLDKVLDYEKKQEYDLIFLAKNTAELFGTEYGASSTATVHVTVQNVNEPPVFDQHKYEVQILESTQSGSVILTAEAKDPDILHPAKLHYSIKNDSRKWLSVKEHSGKIHLLHAIDREVSDETYTVQVVVTEEGDHGLSASAEIVMHIVDVNDNIPFLVGDYSKAFFCSHKVDTQRILIKAYDLDSGQNGAPFTFQVVNDPNVQVKWKITPLNETHAYLLMVISYLEPKVYYVPIIVSDSGEPTQSQRVHLPVSVCQCGSSNQCIGEVNKMENMPTVSTAMGTLFGTLGAIVLILIIIFLRLSLFASPKNLATSDSIPLKNAV</sequence>
<keyword evidence="7" id="KW-0677">Repeat</keyword>
<keyword evidence="10" id="KW-0965">Cell junction</keyword>
<proteinExistence type="predicted"/>
<keyword evidence="4 15" id="KW-0812">Transmembrane</keyword>
<comment type="subcellular location">
    <subcellularLocation>
        <location evidence="2">Cell junction</location>
        <location evidence="2">Desmosome</location>
    </subcellularLocation>
    <subcellularLocation>
        <location evidence="1">Cell membrane</location>
        <topology evidence="1">Single-pass type I membrane protein</topology>
    </subcellularLocation>
</comment>
<dbReference type="GO" id="GO:0044331">
    <property type="term" value="P:cell-cell adhesion mediated by cadherin"/>
    <property type="evidence" value="ECO:0007669"/>
    <property type="project" value="TreeGrafter"/>
</dbReference>
<dbReference type="SMART" id="SM00112">
    <property type="entry name" value="CA"/>
    <property type="match status" value="7"/>
</dbReference>
<evidence type="ECO:0000256" key="9">
    <source>
        <dbReference type="ARBA" id="ARBA00022889"/>
    </source>
</evidence>
<feature type="signal peptide" evidence="16">
    <location>
        <begin position="1"/>
        <end position="19"/>
    </location>
</feature>
<feature type="domain" description="Cadherin" evidence="17">
    <location>
        <begin position="62"/>
        <end position="122"/>
    </location>
</feature>
<dbReference type="GO" id="GO:0005912">
    <property type="term" value="C:adherens junction"/>
    <property type="evidence" value="ECO:0007669"/>
    <property type="project" value="TreeGrafter"/>
</dbReference>
<dbReference type="GO" id="GO:0045296">
    <property type="term" value="F:cadherin binding"/>
    <property type="evidence" value="ECO:0007669"/>
    <property type="project" value="TreeGrafter"/>
</dbReference>
<evidence type="ECO:0000256" key="7">
    <source>
        <dbReference type="ARBA" id="ARBA00022737"/>
    </source>
</evidence>
<dbReference type="InterPro" id="IPR002126">
    <property type="entry name" value="Cadherin-like_dom"/>
</dbReference>
<dbReference type="SUPFAM" id="SSF49313">
    <property type="entry name" value="Cadherin-like"/>
    <property type="match status" value="7"/>
</dbReference>
<evidence type="ECO:0000313" key="19">
    <source>
        <dbReference type="Proteomes" id="UP001295444"/>
    </source>
</evidence>
<evidence type="ECO:0000256" key="11">
    <source>
        <dbReference type="ARBA" id="ARBA00022989"/>
    </source>
</evidence>
<dbReference type="GO" id="GO:0016477">
    <property type="term" value="P:cell migration"/>
    <property type="evidence" value="ECO:0007669"/>
    <property type="project" value="TreeGrafter"/>
</dbReference>
<dbReference type="Pfam" id="PF00028">
    <property type="entry name" value="Cadherin"/>
    <property type="match status" value="5"/>
</dbReference>
<dbReference type="GO" id="GO:0007156">
    <property type="term" value="P:homophilic cell adhesion via plasma membrane adhesion molecules"/>
    <property type="evidence" value="ECO:0007669"/>
    <property type="project" value="InterPro"/>
</dbReference>
<evidence type="ECO:0000256" key="14">
    <source>
        <dbReference type="PROSITE-ProRule" id="PRU00043"/>
    </source>
</evidence>
<evidence type="ECO:0000256" key="6">
    <source>
        <dbReference type="ARBA" id="ARBA00022729"/>
    </source>
</evidence>
<dbReference type="GO" id="GO:0007043">
    <property type="term" value="P:cell-cell junction assembly"/>
    <property type="evidence" value="ECO:0007669"/>
    <property type="project" value="TreeGrafter"/>
</dbReference>
<reference evidence="18" key="1">
    <citation type="submission" date="2022-03" db="EMBL/GenBank/DDBJ databases">
        <authorList>
            <person name="Alioto T."/>
            <person name="Alioto T."/>
            <person name="Gomez Garrido J."/>
        </authorList>
    </citation>
    <scope>NUCLEOTIDE SEQUENCE</scope>
</reference>
<keyword evidence="12 15" id="KW-0472">Membrane</keyword>
<dbReference type="FunFam" id="2.60.40.60:FF:000068">
    <property type="entry name" value="Desmoglein 1"/>
    <property type="match status" value="1"/>
</dbReference>
<feature type="domain" description="Cadherin" evidence="17">
    <location>
        <begin position="333"/>
        <end position="445"/>
    </location>
</feature>
<dbReference type="PANTHER" id="PTHR24027">
    <property type="entry name" value="CADHERIN-23"/>
    <property type="match status" value="1"/>
</dbReference>
<dbReference type="PANTHER" id="PTHR24027:SF424">
    <property type="entry name" value="CADHERIN-16 ISOFORM X3"/>
    <property type="match status" value="1"/>
</dbReference>
<dbReference type="InterPro" id="IPR015919">
    <property type="entry name" value="Cadherin-like_sf"/>
</dbReference>
<dbReference type="InterPro" id="IPR020894">
    <property type="entry name" value="Cadherin_CS"/>
</dbReference>
<evidence type="ECO:0000256" key="15">
    <source>
        <dbReference type="SAM" id="Phobius"/>
    </source>
</evidence>
<evidence type="ECO:0000256" key="13">
    <source>
        <dbReference type="ARBA" id="ARBA00023180"/>
    </source>
</evidence>
<feature type="domain" description="Cadherin" evidence="17">
    <location>
        <begin position="123"/>
        <end position="332"/>
    </location>
</feature>
<evidence type="ECO:0000256" key="3">
    <source>
        <dbReference type="ARBA" id="ARBA00022475"/>
    </source>
</evidence>
<dbReference type="FunFam" id="2.60.40.60:FF:000123">
    <property type="entry name" value="Protocadherin beta 4"/>
    <property type="match status" value="1"/>
</dbReference>
<feature type="domain" description="Cadherin" evidence="17">
    <location>
        <begin position="686"/>
        <end position="784"/>
    </location>
</feature>
<dbReference type="GO" id="GO:0008013">
    <property type="term" value="F:beta-catenin binding"/>
    <property type="evidence" value="ECO:0007669"/>
    <property type="project" value="TreeGrafter"/>
</dbReference>
<dbReference type="InterPro" id="IPR039808">
    <property type="entry name" value="Cadherin"/>
</dbReference>
<keyword evidence="8 14" id="KW-0106">Calcium</keyword>
<organism evidence="18 19">
    <name type="scientific">Pelobates cultripes</name>
    <name type="common">Western spadefoot toad</name>
    <dbReference type="NCBI Taxonomy" id="61616"/>
    <lineage>
        <taxon>Eukaryota</taxon>
        <taxon>Metazoa</taxon>
        <taxon>Chordata</taxon>
        <taxon>Craniata</taxon>
        <taxon>Vertebrata</taxon>
        <taxon>Euteleostomi</taxon>
        <taxon>Amphibia</taxon>
        <taxon>Batrachia</taxon>
        <taxon>Anura</taxon>
        <taxon>Pelobatoidea</taxon>
        <taxon>Pelobatidae</taxon>
        <taxon>Pelobates</taxon>
    </lineage>
</organism>
<evidence type="ECO:0000256" key="8">
    <source>
        <dbReference type="ARBA" id="ARBA00022837"/>
    </source>
</evidence>
<evidence type="ECO:0000313" key="18">
    <source>
        <dbReference type="EMBL" id="CAH2324151.1"/>
    </source>
</evidence>
<evidence type="ECO:0000256" key="1">
    <source>
        <dbReference type="ARBA" id="ARBA00004251"/>
    </source>
</evidence>
<evidence type="ECO:0000259" key="17">
    <source>
        <dbReference type="PROSITE" id="PS50268"/>
    </source>
</evidence>
<dbReference type="PRINTS" id="PR00205">
    <property type="entry name" value="CADHERIN"/>
</dbReference>
<dbReference type="GO" id="GO:0000902">
    <property type="term" value="P:cell morphogenesis"/>
    <property type="evidence" value="ECO:0007669"/>
    <property type="project" value="TreeGrafter"/>
</dbReference>
<accession>A0AAD1TFI6</accession>